<protein>
    <recommendedName>
        <fullName evidence="3">SHSP domain-containing protein</fullName>
    </recommendedName>
</protein>
<dbReference type="InterPro" id="IPR008978">
    <property type="entry name" value="HSP20-like_chaperone"/>
</dbReference>
<dbReference type="CDD" id="cd06464">
    <property type="entry name" value="ACD_sHsps-like"/>
    <property type="match status" value="1"/>
</dbReference>
<name>A0A0U4AA72_9BACT</name>
<organism evidence="4 5">
    <name type="scientific">Hymenobacter sedentarius</name>
    <dbReference type="NCBI Taxonomy" id="1411621"/>
    <lineage>
        <taxon>Bacteria</taxon>
        <taxon>Pseudomonadati</taxon>
        <taxon>Bacteroidota</taxon>
        <taxon>Cytophagia</taxon>
        <taxon>Cytophagales</taxon>
        <taxon>Hymenobacteraceae</taxon>
        <taxon>Hymenobacter</taxon>
    </lineage>
</organism>
<evidence type="ECO:0000313" key="4">
    <source>
        <dbReference type="EMBL" id="ALW85084.1"/>
    </source>
</evidence>
<proteinExistence type="inferred from homology"/>
<dbReference type="PANTHER" id="PTHR11527">
    <property type="entry name" value="HEAT-SHOCK PROTEIN 20 FAMILY MEMBER"/>
    <property type="match status" value="1"/>
</dbReference>
<feature type="domain" description="SHSP" evidence="3">
    <location>
        <begin position="50"/>
        <end position="189"/>
    </location>
</feature>
<evidence type="ECO:0000256" key="1">
    <source>
        <dbReference type="PROSITE-ProRule" id="PRU00285"/>
    </source>
</evidence>
<accession>A0A0U4AA72</accession>
<dbReference type="Gene3D" id="2.60.40.790">
    <property type="match status" value="1"/>
</dbReference>
<evidence type="ECO:0000259" key="3">
    <source>
        <dbReference type="PROSITE" id="PS01031"/>
    </source>
</evidence>
<dbReference type="EMBL" id="CP013909">
    <property type="protein sequence ID" value="ALW85084.1"/>
    <property type="molecule type" value="Genomic_DNA"/>
</dbReference>
<dbReference type="InterPro" id="IPR002068">
    <property type="entry name" value="A-crystallin/Hsp20_dom"/>
</dbReference>
<sequence length="189" mass="20382">MHGTSFLQTLILLTIYMATLLYNPRPSLRPSRALSVMLADMLRDPQTTTAQSTPAFTPAADILETAEGFELQLALPGVKKEAVTIEFLAGELVISGARPNPAAAAKEAAATATETTAADETKPAVVTPEVPAAPKLRRVETQYGAFSRRFRLPETVNVKGIGAELTDGILRLTLPFDTEKAIKQHIEIR</sequence>
<dbReference type="Proteomes" id="UP000059542">
    <property type="component" value="Chromosome"/>
</dbReference>
<dbReference type="STRING" id="1411621.AUC43_08270"/>
<evidence type="ECO:0000313" key="5">
    <source>
        <dbReference type="Proteomes" id="UP000059542"/>
    </source>
</evidence>
<dbReference type="KEGG" id="hyg:AUC43_08270"/>
<dbReference type="SUPFAM" id="SSF49764">
    <property type="entry name" value="HSP20-like chaperones"/>
    <property type="match status" value="1"/>
</dbReference>
<keyword evidence="5" id="KW-1185">Reference proteome</keyword>
<evidence type="ECO:0000256" key="2">
    <source>
        <dbReference type="RuleBase" id="RU003616"/>
    </source>
</evidence>
<dbReference type="Pfam" id="PF00011">
    <property type="entry name" value="HSP20"/>
    <property type="match status" value="1"/>
</dbReference>
<dbReference type="PROSITE" id="PS01031">
    <property type="entry name" value="SHSP"/>
    <property type="match status" value="1"/>
</dbReference>
<dbReference type="AlphaFoldDB" id="A0A0U4AA72"/>
<gene>
    <name evidence="4" type="ORF">AUC43_08270</name>
</gene>
<dbReference type="InterPro" id="IPR031107">
    <property type="entry name" value="Small_HSP"/>
</dbReference>
<comment type="similarity">
    <text evidence="1 2">Belongs to the small heat shock protein (HSP20) family.</text>
</comment>
<reference evidence="4 5" key="1">
    <citation type="submission" date="2015-12" db="EMBL/GenBank/DDBJ databases">
        <authorList>
            <person name="Shamseldin A."/>
            <person name="Moawad H."/>
            <person name="Abd El-Rahim W.M."/>
            <person name="Sadowsky M.J."/>
        </authorList>
    </citation>
    <scope>NUCLEOTIDE SEQUENCE [LARGE SCALE GENOMIC DNA]</scope>
    <source>
        <strain evidence="4 5">DG5B</strain>
    </source>
</reference>